<keyword evidence="4" id="KW-1185">Reference proteome</keyword>
<proteinExistence type="predicted"/>
<evidence type="ECO:0000256" key="2">
    <source>
        <dbReference type="SAM" id="SignalP"/>
    </source>
</evidence>
<feature type="chain" id="PRO_5040445279" evidence="2">
    <location>
        <begin position="20"/>
        <end position="250"/>
    </location>
</feature>
<organism evidence="3 4">
    <name type="scientific">Parascedosporium putredinis</name>
    <dbReference type="NCBI Taxonomy" id="1442378"/>
    <lineage>
        <taxon>Eukaryota</taxon>
        <taxon>Fungi</taxon>
        <taxon>Dikarya</taxon>
        <taxon>Ascomycota</taxon>
        <taxon>Pezizomycotina</taxon>
        <taxon>Sordariomycetes</taxon>
        <taxon>Hypocreomycetidae</taxon>
        <taxon>Microascales</taxon>
        <taxon>Microascaceae</taxon>
        <taxon>Parascedosporium</taxon>
    </lineage>
</organism>
<feature type="compositionally biased region" description="Basic and acidic residues" evidence="1">
    <location>
        <begin position="127"/>
        <end position="136"/>
    </location>
</feature>
<evidence type="ECO:0000313" key="4">
    <source>
        <dbReference type="Proteomes" id="UP000838763"/>
    </source>
</evidence>
<reference evidence="3" key="1">
    <citation type="submission" date="2022-11" db="EMBL/GenBank/DDBJ databases">
        <authorList>
            <person name="Scott C."/>
            <person name="Bruce N."/>
        </authorList>
    </citation>
    <scope>NUCLEOTIDE SEQUENCE</scope>
</reference>
<gene>
    <name evidence="3" type="ORF">PPNO1_LOCUS3916</name>
</gene>
<comment type="caution">
    <text evidence="3">The sequence shown here is derived from an EMBL/GenBank/DDBJ whole genome shotgun (WGS) entry which is preliminary data.</text>
</comment>
<evidence type="ECO:0000256" key="1">
    <source>
        <dbReference type="SAM" id="MobiDB-lite"/>
    </source>
</evidence>
<dbReference type="Proteomes" id="UP000838763">
    <property type="component" value="Unassembled WGS sequence"/>
</dbReference>
<dbReference type="AlphaFoldDB" id="A0A9P1H2G7"/>
<protein>
    <submittedName>
        <fullName evidence="3">Uncharacterized protein</fullName>
    </submittedName>
</protein>
<keyword evidence="2" id="KW-0732">Signal</keyword>
<name>A0A9P1H2G7_9PEZI</name>
<dbReference type="EMBL" id="CALLCH030000010">
    <property type="protein sequence ID" value="CAI4214182.1"/>
    <property type="molecule type" value="Genomic_DNA"/>
</dbReference>
<accession>A0A9P1H2G7</accession>
<feature type="region of interest" description="Disordered" evidence="1">
    <location>
        <begin position="125"/>
        <end position="150"/>
    </location>
</feature>
<evidence type="ECO:0000313" key="3">
    <source>
        <dbReference type="EMBL" id="CAI4214182.1"/>
    </source>
</evidence>
<feature type="signal peptide" evidence="2">
    <location>
        <begin position="1"/>
        <end position="19"/>
    </location>
</feature>
<sequence length="250" mass="26240">MKKALIVLSALGWLQAAMAGGTGDSSWKGKDDGWLEGGHHERPGGGVCCHNVPCQQAIADASNFEGYIECGWNLGTLPRKSMSPEHHLHRGNSHPGHHYRNLLFQTVATSTSVVSSTTTLTITLEDGDGKKKRDTGEAANPTGGGTGGQVPDYAAEACGSWEKYLLGCKCLGAEPSTITLYSPTYTTVVTSTSVLTVSRVLVDYKTVTTTKPITAVVTSTTIATVTTTVIPDPVENNNDDGAADDAAPTF</sequence>